<evidence type="ECO:0000313" key="3">
    <source>
        <dbReference type="EMBL" id="TRY67505.1"/>
    </source>
</evidence>
<keyword evidence="4" id="KW-1185">Reference proteome</keyword>
<dbReference type="AlphaFoldDB" id="A0A553NQ00"/>
<dbReference type="Proteomes" id="UP000318571">
    <property type="component" value="Chromosome 4"/>
</dbReference>
<name>A0A553NQ00_TIGCA</name>
<feature type="signal peptide" evidence="1">
    <location>
        <begin position="1"/>
        <end position="20"/>
    </location>
</feature>
<feature type="domain" description="CUB" evidence="2">
    <location>
        <begin position="213"/>
        <end position="374"/>
    </location>
</feature>
<feature type="chain" id="PRO_5021854743" description="CUB domain-containing protein" evidence="1">
    <location>
        <begin position="21"/>
        <end position="380"/>
    </location>
</feature>
<dbReference type="PANTHER" id="PTHR33236:SF4">
    <property type="entry name" value="CUB DOMAIN-CONTAINING PROTEIN"/>
    <property type="match status" value="1"/>
</dbReference>
<organism evidence="3 4">
    <name type="scientific">Tigriopus californicus</name>
    <name type="common">Marine copepod</name>
    <dbReference type="NCBI Taxonomy" id="6832"/>
    <lineage>
        <taxon>Eukaryota</taxon>
        <taxon>Metazoa</taxon>
        <taxon>Ecdysozoa</taxon>
        <taxon>Arthropoda</taxon>
        <taxon>Crustacea</taxon>
        <taxon>Multicrustacea</taxon>
        <taxon>Hexanauplia</taxon>
        <taxon>Copepoda</taxon>
        <taxon>Harpacticoida</taxon>
        <taxon>Harpacticidae</taxon>
        <taxon>Tigriopus</taxon>
    </lineage>
</organism>
<proteinExistence type="predicted"/>
<reference evidence="3 4" key="1">
    <citation type="journal article" date="2018" name="Nat. Ecol. Evol.">
        <title>Genomic signatures of mitonuclear coevolution across populations of Tigriopus californicus.</title>
        <authorList>
            <person name="Barreto F.S."/>
            <person name="Watson E.T."/>
            <person name="Lima T.G."/>
            <person name="Willett C.S."/>
            <person name="Edmands S."/>
            <person name="Li W."/>
            <person name="Burton R.S."/>
        </authorList>
    </citation>
    <scope>NUCLEOTIDE SEQUENCE [LARGE SCALE GENOMIC DNA]</scope>
    <source>
        <strain evidence="3 4">San Diego</strain>
    </source>
</reference>
<keyword evidence="1" id="KW-0732">Signal</keyword>
<protein>
    <recommendedName>
        <fullName evidence="2">CUB domain-containing protein</fullName>
    </recommendedName>
</protein>
<dbReference type="STRING" id="6832.A0A553NQ00"/>
<dbReference type="PANTHER" id="PTHR33236">
    <property type="entry name" value="INTRAFLAGELLAR TRANSPORT PROTEIN 122 FAMILY PROTEIN-RELATED"/>
    <property type="match status" value="1"/>
</dbReference>
<dbReference type="EMBL" id="VCGU01000011">
    <property type="protein sequence ID" value="TRY67505.1"/>
    <property type="molecule type" value="Genomic_DNA"/>
</dbReference>
<evidence type="ECO:0000259" key="2">
    <source>
        <dbReference type="Pfam" id="PF26080"/>
    </source>
</evidence>
<comment type="caution">
    <text evidence="3">The sequence shown here is derived from an EMBL/GenBank/DDBJ whole genome shotgun (WGS) entry which is preliminary data.</text>
</comment>
<dbReference type="Pfam" id="PF26080">
    <property type="entry name" value="CUB_animal"/>
    <property type="match status" value="1"/>
</dbReference>
<gene>
    <name evidence="3" type="ORF">TCAL_11773</name>
</gene>
<dbReference type="OMA" id="NWVEFAN"/>
<evidence type="ECO:0000256" key="1">
    <source>
        <dbReference type="SAM" id="SignalP"/>
    </source>
</evidence>
<sequence>MNMKSFQLLGLLCLLGTSRSIEESKRQGRFSLFNVVQFDNDPCISSSSISSGDRTRDGTCFTESECSNKGGAASGTCASGFGVCCIFSLQNGGTIAQNNSYIKNPNFPNALVDVETTSISYTVLDFISFNIEGLPDTESGGGTCTDTFTATGTAGSSVPVICGQNSGQHIYINMGKECSDEAKLTFAFSGASTIRVWEIQATQIKCGATEAPPAGCLQYHTELSGRLTTFNFSPMDETHLGSQEYSICIRQRTGFCCVQYQVCPDSLDTGFTLDPLGVPNTADVAYVDSDCNRDHIVIAASGGSCSTPNAGGNLHSRYCGSKFNANSASTVHGPVCDCTAPFDVRIFTDDGSDNEDPATANTGTSRGVCLEYIQIPCGGA</sequence>
<evidence type="ECO:0000313" key="4">
    <source>
        <dbReference type="Proteomes" id="UP000318571"/>
    </source>
</evidence>
<accession>A0A553NQ00</accession>
<dbReference type="InterPro" id="IPR058698">
    <property type="entry name" value="CUB_metazoa"/>
</dbReference>